<dbReference type="STRING" id="1236220.SAMN04488112_10737"/>
<dbReference type="GO" id="GO:0046872">
    <property type="term" value="F:metal ion binding"/>
    <property type="evidence" value="ECO:0007669"/>
    <property type="project" value="InterPro"/>
</dbReference>
<keyword evidence="1" id="KW-0067">ATP-binding</keyword>
<dbReference type="PROSITE" id="PS50975">
    <property type="entry name" value="ATP_GRASP"/>
    <property type="match status" value="1"/>
</dbReference>
<dbReference type="Gene3D" id="3.30.470.20">
    <property type="entry name" value="ATP-grasp fold, B domain"/>
    <property type="match status" value="1"/>
</dbReference>
<keyword evidence="1" id="KW-0547">Nucleotide-binding</keyword>
<protein>
    <submittedName>
        <fullName evidence="3">YheC/D like ATP-grasp</fullName>
    </submittedName>
</protein>
<dbReference type="RefSeq" id="WP_091567939.1">
    <property type="nucleotide sequence ID" value="NZ_FMZA01000007.1"/>
</dbReference>
<dbReference type="InterPro" id="IPR026838">
    <property type="entry name" value="YheC/D"/>
</dbReference>
<dbReference type="PANTHER" id="PTHR21621">
    <property type="entry name" value="RIBOSOMAL PROTEIN S6 MODIFICATION PROTEIN"/>
    <property type="match status" value="1"/>
</dbReference>
<dbReference type="AlphaFoldDB" id="A0A1G6L3T0"/>
<reference evidence="3 4" key="1">
    <citation type="submission" date="2016-10" db="EMBL/GenBank/DDBJ databases">
        <authorList>
            <person name="de Groot N.N."/>
        </authorList>
    </citation>
    <scope>NUCLEOTIDE SEQUENCE [LARGE SCALE GENOMIC DNA]</scope>
    <source>
        <strain evidence="3 4">DSM 45514</strain>
    </source>
</reference>
<dbReference type="GO" id="GO:0016879">
    <property type="term" value="F:ligase activity, forming carbon-nitrogen bonds"/>
    <property type="evidence" value="ECO:0007669"/>
    <property type="project" value="TreeGrafter"/>
</dbReference>
<feature type="domain" description="ATP-grasp" evidence="2">
    <location>
        <begin position="10"/>
        <end position="241"/>
    </location>
</feature>
<proteinExistence type="predicted"/>
<evidence type="ECO:0000259" key="2">
    <source>
        <dbReference type="PROSITE" id="PS50975"/>
    </source>
</evidence>
<name>A0A1G6L3T0_9BACL</name>
<evidence type="ECO:0000256" key="1">
    <source>
        <dbReference type="PROSITE-ProRule" id="PRU00409"/>
    </source>
</evidence>
<dbReference type="Pfam" id="PF14398">
    <property type="entry name" value="ATPgrasp_YheCD"/>
    <property type="match status" value="1"/>
</dbReference>
<dbReference type="EMBL" id="FMZA01000007">
    <property type="protein sequence ID" value="SDC37969.1"/>
    <property type="molecule type" value="Genomic_DNA"/>
</dbReference>
<accession>A0A1G6L3T0</accession>
<dbReference type="SUPFAM" id="SSF56059">
    <property type="entry name" value="Glutathione synthetase ATP-binding domain-like"/>
    <property type="match status" value="1"/>
</dbReference>
<organism evidence="3 4">
    <name type="scientific">Melghirimyces thermohalophilus</name>
    <dbReference type="NCBI Taxonomy" id="1236220"/>
    <lineage>
        <taxon>Bacteria</taxon>
        <taxon>Bacillati</taxon>
        <taxon>Bacillota</taxon>
        <taxon>Bacilli</taxon>
        <taxon>Bacillales</taxon>
        <taxon>Thermoactinomycetaceae</taxon>
        <taxon>Melghirimyces</taxon>
    </lineage>
</organism>
<dbReference type="GO" id="GO:0005737">
    <property type="term" value="C:cytoplasm"/>
    <property type="evidence" value="ECO:0007669"/>
    <property type="project" value="TreeGrafter"/>
</dbReference>
<dbReference type="OrthoDB" id="7869153at2"/>
<evidence type="ECO:0000313" key="3">
    <source>
        <dbReference type="EMBL" id="SDC37969.1"/>
    </source>
</evidence>
<dbReference type="InterPro" id="IPR011761">
    <property type="entry name" value="ATP-grasp"/>
</dbReference>
<keyword evidence="4" id="KW-1185">Reference proteome</keyword>
<sequence>MKQDTKLTRYQLLSAHETIAPSLPRTEPFTREELSSFLETHQQFVLKRAVGCRGLGMVKVAKIGDHSFEIHYDRKKRTFNTLEALCMHVEKGVRNQHYLIQEFIDLACIDERPFDLRVIVQRRGNGPWRVTGKYAKRASDGCFKTNLALGAGVMPVKEAIQRSDLKEEDPSHLIQQVDQLALATAKALDDRFQGQRIWGMDMGIDKDGTVYLIEANLSPGLKGFRKLKDPRMYQRIRGIIRYNRNRGRWSA</sequence>
<gene>
    <name evidence="3" type="ORF">SAMN04488112_10737</name>
</gene>
<dbReference type="PANTHER" id="PTHR21621:SF0">
    <property type="entry name" value="BETA-CITRYLGLUTAMATE SYNTHASE B-RELATED"/>
    <property type="match status" value="1"/>
</dbReference>
<evidence type="ECO:0000313" key="4">
    <source>
        <dbReference type="Proteomes" id="UP000199387"/>
    </source>
</evidence>
<dbReference type="GO" id="GO:0005524">
    <property type="term" value="F:ATP binding"/>
    <property type="evidence" value="ECO:0007669"/>
    <property type="project" value="UniProtKB-UniRule"/>
</dbReference>
<dbReference type="Proteomes" id="UP000199387">
    <property type="component" value="Unassembled WGS sequence"/>
</dbReference>